<dbReference type="Proteomes" id="UP000189004">
    <property type="component" value="Unassembled WGS sequence"/>
</dbReference>
<comment type="caution">
    <text evidence="4">The sequence shown here is derived from an EMBL/GenBank/DDBJ whole genome shotgun (WGS) entry which is preliminary data.</text>
</comment>
<keyword evidence="2" id="KW-0472">Membrane</keyword>
<sequence>MLALHVLLFVMVIGAVVVLIYPHVAWHLMSWQYRDPEANYPSDAWFAMQRVGAAVMIVICLVMWAQTWQPAPSPDAEERVEASAVEEAEPSPAFSPEEFTLTTTLTIQGRIHGYTTTEYGLLVYVDTGHCTMAPSVRATENTDTIELLVRTEKRPQWCGHEPDTLVERVVKLEEPLGERRVLDSEGSAVRHCQEEC</sequence>
<evidence type="ECO:0000256" key="2">
    <source>
        <dbReference type="SAM" id="Phobius"/>
    </source>
</evidence>
<keyword evidence="2" id="KW-1133">Transmembrane helix</keyword>
<gene>
    <name evidence="4" type="ORF">NOSIN_00065</name>
</gene>
<evidence type="ECO:0000256" key="1">
    <source>
        <dbReference type="SAM" id="MobiDB-lite"/>
    </source>
</evidence>
<dbReference type="OrthoDB" id="4301915at2"/>
<reference evidence="5" key="1">
    <citation type="submission" date="2016-08" db="EMBL/GenBank/DDBJ databases">
        <authorList>
            <person name="Tokovenko B."/>
            <person name="Kalinowski J."/>
        </authorList>
    </citation>
    <scope>NUCLEOTIDE SEQUENCE [LARGE SCALE GENOMIC DNA]</scope>
    <source>
        <strain evidence="5">UTMC102</strain>
    </source>
</reference>
<feature type="transmembrane region" description="Helical" evidence="2">
    <location>
        <begin position="7"/>
        <end position="24"/>
    </location>
</feature>
<evidence type="ECO:0000313" key="5">
    <source>
        <dbReference type="Proteomes" id="UP000189004"/>
    </source>
</evidence>
<proteinExistence type="predicted"/>
<protein>
    <recommendedName>
        <fullName evidence="3">DUF6199 domain-containing protein</fullName>
    </recommendedName>
</protein>
<keyword evidence="2" id="KW-0812">Transmembrane</keyword>
<organism evidence="4 5">
    <name type="scientific">Nocardiopsis sinuspersici</name>
    <dbReference type="NCBI Taxonomy" id="501010"/>
    <lineage>
        <taxon>Bacteria</taxon>
        <taxon>Bacillati</taxon>
        <taxon>Actinomycetota</taxon>
        <taxon>Actinomycetes</taxon>
        <taxon>Streptosporangiales</taxon>
        <taxon>Nocardiopsidaceae</taxon>
        <taxon>Nocardiopsis</taxon>
    </lineage>
</organism>
<dbReference type="RefSeq" id="WP_077688765.1">
    <property type="nucleotide sequence ID" value="NZ_MCOK01000001.1"/>
</dbReference>
<feature type="domain" description="DUF6199" evidence="3">
    <location>
        <begin position="8"/>
        <end position="65"/>
    </location>
</feature>
<feature type="region of interest" description="Disordered" evidence="1">
    <location>
        <begin position="73"/>
        <end position="93"/>
    </location>
</feature>
<dbReference type="Pfam" id="PF19701">
    <property type="entry name" value="DUF6199"/>
    <property type="match status" value="1"/>
</dbReference>
<dbReference type="EMBL" id="MCOK01000001">
    <property type="protein sequence ID" value="OOC52424.1"/>
    <property type="molecule type" value="Genomic_DNA"/>
</dbReference>
<dbReference type="AlphaFoldDB" id="A0A1V3BUV2"/>
<evidence type="ECO:0000259" key="3">
    <source>
        <dbReference type="Pfam" id="PF19701"/>
    </source>
</evidence>
<dbReference type="InterPro" id="IPR045679">
    <property type="entry name" value="DUF6199"/>
</dbReference>
<feature type="transmembrane region" description="Helical" evidence="2">
    <location>
        <begin position="44"/>
        <end position="65"/>
    </location>
</feature>
<keyword evidence="5" id="KW-1185">Reference proteome</keyword>
<accession>A0A1V3BUV2</accession>
<evidence type="ECO:0000313" key="4">
    <source>
        <dbReference type="EMBL" id="OOC52424.1"/>
    </source>
</evidence>
<name>A0A1V3BUV2_9ACTN</name>